<dbReference type="EnsemblPlants" id="evm.model.05.1487">
    <property type="protein sequence ID" value="cds.evm.model.05.1487"/>
    <property type="gene ID" value="evm.TU.05.1487"/>
</dbReference>
<dbReference type="AlphaFoldDB" id="A0A803PLI9"/>
<dbReference type="EMBL" id="UZAU01000542">
    <property type="status" value="NOT_ANNOTATED_CDS"/>
    <property type="molecule type" value="Genomic_DNA"/>
</dbReference>
<dbReference type="Gramene" id="evm.model.05.1487">
    <property type="protein sequence ID" value="cds.evm.model.05.1487"/>
    <property type="gene ID" value="evm.TU.05.1487"/>
</dbReference>
<protein>
    <submittedName>
        <fullName evidence="1">Uncharacterized protein</fullName>
    </submittedName>
</protein>
<evidence type="ECO:0000313" key="1">
    <source>
        <dbReference type="EnsemblPlants" id="cds.evm.model.05.1487"/>
    </source>
</evidence>
<keyword evidence="2" id="KW-1185">Reference proteome</keyword>
<reference evidence="1" key="2">
    <citation type="submission" date="2021-03" db="UniProtKB">
        <authorList>
            <consortium name="EnsemblPlants"/>
        </authorList>
    </citation>
    <scope>IDENTIFICATION</scope>
</reference>
<dbReference type="Proteomes" id="UP000596661">
    <property type="component" value="Chromosome 5"/>
</dbReference>
<organism evidence="1 2">
    <name type="scientific">Cannabis sativa</name>
    <name type="common">Hemp</name>
    <name type="synonym">Marijuana</name>
    <dbReference type="NCBI Taxonomy" id="3483"/>
    <lineage>
        <taxon>Eukaryota</taxon>
        <taxon>Viridiplantae</taxon>
        <taxon>Streptophyta</taxon>
        <taxon>Embryophyta</taxon>
        <taxon>Tracheophyta</taxon>
        <taxon>Spermatophyta</taxon>
        <taxon>Magnoliopsida</taxon>
        <taxon>eudicotyledons</taxon>
        <taxon>Gunneridae</taxon>
        <taxon>Pentapetalae</taxon>
        <taxon>rosids</taxon>
        <taxon>fabids</taxon>
        <taxon>Rosales</taxon>
        <taxon>Cannabaceae</taxon>
        <taxon>Cannabis</taxon>
    </lineage>
</organism>
<sequence>MEVVALDNILKTLQMLATSYDELKESVRTIRSDMRTLSEEGKRRDEDRKQFQSKILKFYLGSLDEGSNELDKKKSREFRVKNESGILINENVKKQDYFNQQYVGEKSTTEAVESNLPIPSPAVDFFFKSVNGKTSTSVWGPTLKSGCVRGKRLTFDDVVFQKTT</sequence>
<evidence type="ECO:0000313" key="2">
    <source>
        <dbReference type="Proteomes" id="UP000596661"/>
    </source>
</evidence>
<proteinExistence type="predicted"/>
<name>A0A803PLI9_CANSA</name>
<accession>A0A803PLI9</accession>
<reference evidence="1" key="1">
    <citation type="submission" date="2018-11" db="EMBL/GenBank/DDBJ databases">
        <authorList>
            <person name="Grassa J C."/>
        </authorList>
    </citation>
    <scope>NUCLEOTIDE SEQUENCE [LARGE SCALE GENOMIC DNA]</scope>
</reference>